<keyword evidence="4" id="KW-1185">Reference proteome</keyword>
<organism evidence="3 4">
    <name type="scientific">Tetraparma gracilis</name>
    <dbReference type="NCBI Taxonomy" id="2962635"/>
    <lineage>
        <taxon>Eukaryota</taxon>
        <taxon>Sar</taxon>
        <taxon>Stramenopiles</taxon>
        <taxon>Ochrophyta</taxon>
        <taxon>Bolidophyceae</taxon>
        <taxon>Parmales</taxon>
        <taxon>Triparmaceae</taxon>
        <taxon>Tetraparma</taxon>
    </lineage>
</organism>
<feature type="signal peptide" evidence="1">
    <location>
        <begin position="1"/>
        <end position="21"/>
    </location>
</feature>
<feature type="domain" description="Biotin-protein ligase N-terminal" evidence="2">
    <location>
        <begin position="64"/>
        <end position="128"/>
    </location>
</feature>
<dbReference type="InterPro" id="IPR019197">
    <property type="entry name" value="Biotin-prot_ligase_N"/>
</dbReference>
<comment type="caution">
    <text evidence="3">The sequence shown here is derived from an EMBL/GenBank/DDBJ whole genome shotgun (WGS) entry which is preliminary data.</text>
</comment>
<evidence type="ECO:0000313" key="3">
    <source>
        <dbReference type="EMBL" id="GMI19722.1"/>
    </source>
</evidence>
<dbReference type="Proteomes" id="UP001165060">
    <property type="component" value="Unassembled WGS sequence"/>
</dbReference>
<reference evidence="3 4" key="1">
    <citation type="journal article" date="2023" name="Commun. Biol.">
        <title>Genome analysis of Parmales, the sister group of diatoms, reveals the evolutionary specialization of diatoms from phago-mixotrophs to photoautotrophs.</title>
        <authorList>
            <person name="Ban H."/>
            <person name="Sato S."/>
            <person name="Yoshikawa S."/>
            <person name="Yamada K."/>
            <person name="Nakamura Y."/>
            <person name="Ichinomiya M."/>
            <person name="Sato N."/>
            <person name="Blanc-Mathieu R."/>
            <person name="Endo H."/>
            <person name="Kuwata A."/>
            <person name="Ogata H."/>
        </authorList>
    </citation>
    <scope>NUCLEOTIDE SEQUENCE [LARGE SCALE GENOMIC DNA]</scope>
</reference>
<evidence type="ECO:0000313" key="4">
    <source>
        <dbReference type="Proteomes" id="UP001165060"/>
    </source>
</evidence>
<keyword evidence="1" id="KW-0732">Signal</keyword>
<gene>
    <name evidence="3" type="ORF">TeGR_g1070</name>
</gene>
<feature type="chain" id="PRO_5047087210" description="Biotin-protein ligase N-terminal domain-containing protein" evidence="1">
    <location>
        <begin position="22"/>
        <end position="254"/>
    </location>
</feature>
<name>A0ABQ6M5C3_9STRA</name>
<dbReference type="InterPro" id="IPR029062">
    <property type="entry name" value="Class_I_gatase-like"/>
</dbReference>
<dbReference type="Pfam" id="PF09825">
    <property type="entry name" value="BPL_N"/>
    <property type="match status" value="1"/>
</dbReference>
<protein>
    <recommendedName>
        <fullName evidence="2">Biotin-protein ligase N-terminal domain-containing protein</fullName>
    </recommendedName>
</protein>
<accession>A0ABQ6M5C3</accession>
<dbReference type="EMBL" id="BRYB01001175">
    <property type="protein sequence ID" value="GMI19722.1"/>
    <property type="molecule type" value="Genomic_DNA"/>
</dbReference>
<sequence>MATALFGGAFFLPLLLSSAAATTTRVSLYLGTGAGDSALQLLDILPSSLDEAFPNGDHNITTFLEDELSSDLLARTDLVIFPGGSGTGQANAIGEVGLALILSWVNAGGAYIGTCAGAFLGMSHIGFYGEPAGFPTQEPWDRGDGNVSVEVLDRGFEDLGLDRDAFAGNVTIMYEEGPVVKASDLPADVNLLALFRTEIASNHPEETEGEMLGTPAITSREVGGGRVVLNSPHPELQPIIPEIYAGEILWALNA</sequence>
<dbReference type="SUPFAM" id="SSF52317">
    <property type="entry name" value="Class I glutamine amidotransferase-like"/>
    <property type="match status" value="1"/>
</dbReference>
<proteinExistence type="predicted"/>
<evidence type="ECO:0000259" key="2">
    <source>
        <dbReference type="Pfam" id="PF09825"/>
    </source>
</evidence>
<evidence type="ECO:0000256" key="1">
    <source>
        <dbReference type="SAM" id="SignalP"/>
    </source>
</evidence>